<comment type="similarity">
    <text evidence="1 4">Belongs to the acetyltransferase Eis family.</text>
</comment>
<dbReference type="EMBL" id="JACCCC010000001">
    <property type="protein sequence ID" value="NYE46315.1"/>
    <property type="molecule type" value="Genomic_DNA"/>
</dbReference>
<evidence type="ECO:0000256" key="4">
    <source>
        <dbReference type="HAMAP-Rule" id="MF_01812"/>
    </source>
</evidence>
<feature type="active site" description="Proton acceptor; via carboxylate" evidence="4">
    <location>
        <position position="424"/>
    </location>
</feature>
<dbReference type="SUPFAM" id="SSF55718">
    <property type="entry name" value="SCP-like"/>
    <property type="match status" value="1"/>
</dbReference>
<reference evidence="6 7" key="1">
    <citation type="submission" date="2020-07" db="EMBL/GenBank/DDBJ databases">
        <title>Sequencing the genomes of 1000 actinobacteria strains.</title>
        <authorList>
            <person name="Klenk H.-P."/>
        </authorList>
    </citation>
    <scope>NUCLEOTIDE SEQUENCE [LARGE SCALE GENOMIC DNA]</scope>
    <source>
        <strain evidence="6 7">CXB654</strain>
    </source>
</reference>
<dbReference type="PANTHER" id="PTHR37817">
    <property type="entry name" value="N-ACETYLTRANSFERASE EIS"/>
    <property type="match status" value="1"/>
</dbReference>
<sequence length="424" mass="46318">MSFSHDTAASGGALPWRIRPIEEPEFPTFVAVFEEAFASAGDPSRHAERARPIAEFDRTLAAFDGDRVVGTTGIRSFTMTLPGGQRPVAGVTAVSVLPTHRRRGILSALMRRQLSDIRERGREAVAALFASEAPIYGRYGYGPAARSVDLTLRRGEGALRADAPRDPALRVRLAAPKEVRKELALVHQGSAAQRVGEFVRDDNWWKVLLEDPEDERGGFSEAKCALVEDDAGPLGYALYRIRPAWDAHGLADSALHVGQLHATAPAAYALLWEHLLSRDLVTTVTAGNRPVDDPLLHLLTERDRARSILTDNLWVRLVDLPRALEQRAYSAPVDLVIEVTDRVCPWNAGRWQLSADTRNARCEPAEREPDVRLDVATLGAAYLGGTRLGSYAAAGLVTEEREGAVAELDTALSHPTQPHCGVIF</sequence>
<dbReference type="CDD" id="cd04301">
    <property type="entry name" value="NAT_SF"/>
    <property type="match status" value="1"/>
</dbReference>
<organism evidence="6 7">
    <name type="scientific">Spinactinospora alkalitolerans</name>
    <dbReference type="NCBI Taxonomy" id="687207"/>
    <lineage>
        <taxon>Bacteria</taxon>
        <taxon>Bacillati</taxon>
        <taxon>Actinomycetota</taxon>
        <taxon>Actinomycetes</taxon>
        <taxon>Streptosporangiales</taxon>
        <taxon>Nocardiopsidaceae</taxon>
        <taxon>Spinactinospora</taxon>
    </lineage>
</organism>
<evidence type="ECO:0000256" key="3">
    <source>
        <dbReference type="ARBA" id="ARBA00023315"/>
    </source>
</evidence>
<dbReference type="InterPro" id="IPR016181">
    <property type="entry name" value="Acyl_CoA_acyltransferase"/>
</dbReference>
<evidence type="ECO:0000313" key="7">
    <source>
        <dbReference type="Proteomes" id="UP000589036"/>
    </source>
</evidence>
<dbReference type="Pfam" id="PF13527">
    <property type="entry name" value="Acetyltransf_9"/>
    <property type="match status" value="1"/>
</dbReference>
<proteinExistence type="inferred from homology"/>
<comment type="caution">
    <text evidence="6">The sequence shown here is derived from an EMBL/GenBank/DDBJ whole genome shotgun (WGS) entry which is preliminary data.</text>
</comment>
<keyword evidence="7" id="KW-1185">Reference proteome</keyword>
<feature type="binding site" evidence="4">
    <location>
        <begin position="102"/>
        <end position="107"/>
    </location>
    <ligand>
        <name>acetyl-CoA</name>
        <dbReference type="ChEBI" id="CHEBI:57288"/>
    </ligand>
</feature>
<dbReference type="AlphaFoldDB" id="A0A852TRZ2"/>
<dbReference type="PROSITE" id="PS51186">
    <property type="entry name" value="GNAT"/>
    <property type="match status" value="1"/>
</dbReference>
<evidence type="ECO:0000313" key="6">
    <source>
        <dbReference type="EMBL" id="NYE46315.1"/>
    </source>
</evidence>
<dbReference type="InterPro" id="IPR036527">
    <property type="entry name" value="SCP2_sterol-bd_dom_sf"/>
</dbReference>
<name>A0A852TRZ2_9ACTN</name>
<dbReference type="Pfam" id="PF17668">
    <property type="entry name" value="Acetyltransf_17"/>
    <property type="match status" value="1"/>
</dbReference>
<evidence type="ECO:0000256" key="2">
    <source>
        <dbReference type="ARBA" id="ARBA00022679"/>
    </source>
</evidence>
<dbReference type="Gene3D" id="3.40.630.30">
    <property type="match status" value="2"/>
</dbReference>
<dbReference type="SUPFAM" id="SSF55729">
    <property type="entry name" value="Acyl-CoA N-acyltransferases (Nat)"/>
    <property type="match status" value="1"/>
</dbReference>
<dbReference type="Pfam" id="PF13530">
    <property type="entry name" value="SCP2_2"/>
    <property type="match status" value="1"/>
</dbReference>
<dbReference type="InterPro" id="IPR025559">
    <property type="entry name" value="Eis_dom"/>
</dbReference>
<feature type="domain" description="N-acetyltransferase" evidence="5">
    <location>
        <begin position="16"/>
        <end position="166"/>
    </location>
</feature>
<dbReference type="RefSeq" id="WP_179642438.1">
    <property type="nucleotide sequence ID" value="NZ_BAAAYY010000022.1"/>
</dbReference>
<dbReference type="HAMAP" id="MF_01812">
    <property type="entry name" value="Eis"/>
    <property type="match status" value="1"/>
</dbReference>
<dbReference type="GO" id="GO:0034069">
    <property type="term" value="F:aminoglycoside N-acetyltransferase activity"/>
    <property type="evidence" value="ECO:0007669"/>
    <property type="project" value="TreeGrafter"/>
</dbReference>
<dbReference type="InterPro" id="IPR051554">
    <property type="entry name" value="Acetyltransferase_Eis"/>
</dbReference>
<dbReference type="GO" id="GO:0030649">
    <property type="term" value="P:aminoglycoside antibiotic catabolic process"/>
    <property type="evidence" value="ECO:0007669"/>
    <property type="project" value="TreeGrafter"/>
</dbReference>
<protein>
    <submittedName>
        <fullName evidence="6">Putative acetyltransferase</fullName>
    </submittedName>
</protein>
<dbReference type="NCBIfam" id="NF002367">
    <property type="entry name" value="PRK01346.1-4"/>
    <property type="match status" value="1"/>
</dbReference>
<feature type="binding site" evidence="4">
    <location>
        <begin position="94"/>
        <end position="96"/>
    </location>
    <ligand>
        <name>acetyl-CoA</name>
        <dbReference type="ChEBI" id="CHEBI:57288"/>
    </ligand>
</feature>
<keyword evidence="2 4" id="KW-0808">Transferase</keyword>
<dbReference type="InterPro" id="IPR022902">
    <property type="entry name" value="NAcTrfase_Eis"/>
</dbReference>
<gene>
    <name evidence="6" type="ORF">HDA32_001435</name>
</gene>
<evidence type="ECO:0000259" key="5">
    <source>
        <dbReference type="PROSITE" id="PS51186"/>
    </source>
</evidence>
<dbReference type="PANTHER" id="PTHR37817:SF1">
    <property type="entry name" value="N-ACETYLTRANSFERASE EIS"/>
    <property type="match status" value="1"/>
</dbReference>
<evidence type="ECO:0000256" key="1">
    <source>
        <dbReference type="ARBA" id="ARBA00009213"/>
    </source>
</evidence>
<dbReference type="Gene3D" id="3.30.1050.10">
    <property type="entry name" value="SCP2 sterol-binding domain"/>
    <property type="match status" value="1"/>
</dbReference>
<dbReference type="InterPro" id="IPR000182">
    <property type="entry name" value="GNAT_dom"/>
</dbReference>
<keyword evidence="3 4" id="KW-0012">Acyltransferase</keyword>
<dbReference type="Proteomes" id="UP000589036">
    <property type="component" value="Unassembled WGS sequence"/>
</dbReference>
<feature type="binding site" evidence="4">
    <location>
        <begin position="131"/>
        <end position="132"/>
    </location>
    <ligand>
        <name>acetyl-CoA</name>
        <dbReference type="ChEBI" id="CHEBI:57288"/>
    </ligand>
</feature>
<feature type="active site" description="Proton donor" evidence="4">
    <location>
        <position position="136"/>
    </location>
</feature>
<accession>A0A852TRZ2</accession>
<dbReference type="InterPro" id="IPR041380">
    <property type="entry name" value="Acetyltransf_17"/>
</dbReference>
<comment type="subunit">
    <text evidence="4">Homohexamer; trimer of dimers.</text>
</comment>